<evidence type="ECO:0000256" key="1">
    <source>
        <dbReference type="SAM" id="MobiDB-lite"/>
    </source>
</evidence>
<gene>
    <name evidence="2" type="ORF">Aco03nite_055800</name>
</gene>
<dbReference type="Proteomes" id="UP000612282">
    <property type="component" value="Unassembled WGS sequence"/>
</dbReference>
<dbReference type="EMBL" id="BOMG01000068">
    <property type="protein sequence ID" value="GID57176.1"/>
    <property type="molecule type" value="Genomic_DNA"/>
</dbReference>
<name>A0ABQ3XF96_9ACTN</name>
<sequence length="323" mass="36572">MWPFSRKNQEPPKPDIVIDPAYGDPTARTLIDAMTRQDWRTARDVFDEARDPDVRAFLMEAACAVDGVQDWIKEWTAAEPDSTLPVLVRGCHAVSWAWEARGAQRAQYTSGEQFREFARRLKLAENLLDEVVARDPDDVTAWTWLVVSARGRQVGREEAQARFGEVVKRHPLHVVAHEQYLQFLCAKWSGSHDLMFDFARKATAAAPNGSWLPELIAVAHLEKWLSLPSGEDAAWIKQPEVREEIVAAASKSYLHPDFRTGPGWVPRVATFALTCEFVEAFEAAGHAHDLLGDLASEWPWQYCDNDPVAAFVRGREYVHENRP</sequence>
<comment type="caution">
    <text evidence="2">The sequence shown here is derived from an EMBL/GenBank/DDBJ whole genome shotgun (WGS) entry which is preliminary data.</text>
</comment>
<organism evidence="2 3">
    <name type="scientific">Actinoplanes couchii</name>
    <dbReference type="NCBI Taxonomy" id="403638"/>
    <lineage>
        <taxon>Bacteria</taxon>
        <taxon>Bacillati</taxon>
        <taxon>Actinomycetota</taxon>
        <taxon>Actinomycetes</taxon>
        <taxon>Micromonosporales</taxon>
        <taxon>Micromonosporaceae</taxon>
        <taxon>Actinoplanes</taxon>
    </lineage>
</organism>
<reference evidence="2 3" key="1">
    <citation type="submission" date="2021-01" db="EMBL/GenBank/DDBJ databases">
        <title>Whole genome shotgun sequence of Actinoplanes couchii NBRC 106145.</title>
        <authorList>
            <person name="Komaki H."/>
            <person name="Tamura T."/>
        </authorList>
    </citation>
    <scope>NUCLEOTIDE SEQUENCE [LARGE SCALE GENOMIC DNA]</scope>
    <source>
        <strain evidence="2 3">NBRC 106145</strain>
    </source>
</reference>
<evidence type="ECO:0008006" key="4">
    <source>
        <dbReference type="Google" id="ProtNLM"/>
    </source>
</evidence>
<protein>
    <recommendedName>
        <fullName evidence="4">DUF4034 domain-containing protein</fullName>
    </recommendedName>
</protein>
<evidence type="ECO:0000313" key="3">
    <source>
        <dbReference type="Proteomes" id="UP000612282"/>
    </source>
</evidence>
<keyword evidence="3" id="KW-1185">Reference proteome</keyword>
<dbReference type="RefSeq" id="WP_203799585.1">
    <property type="nucleotide sequence ID" value="NZ_BAAAQE010000092.1"/>
</dbReference>
<accession>A0ABQ3XF96</accession>
<feature type="region of interest" description="Disordered" evidence="1">
    <location>
        <begin position="1"/>
        <end position="21"/>
    </location>
</feature>
<evidence type="ECO:0000313" key="2">
    <source>
        <dbReference type="EMBL" id="GID57176.1"/>
    </source>
</evidence>
<proteinExistence type="predicted"/>